<name>W6YPR4_COCMI</name>
<reference evidence="2 3" key="1">
    <citation type="journal article" date="2013" name="PLoS Genet.">
        <title>Comparative genome structure, secondary metabolite, and effector coding capacity across Cochliobolus pathogens.</title>
        <authorList>
            <person name="Condon B.J."/>
            <person name="Leng Y."/>
            <person name="Wu D."/>
            <person name="Bushley K.E."/>
            <person name="Ohm R.A."/>
            <person name="Otillar R."/>
            <person name="Martin J."/>
            <person name="Schackwitz W."/>
            <person name="Grimwood J."/>
            <person name="MohdZainudin N."/>
            <person name="Xue C."/>
            <person name="Wang R."/>
            <person name="Manning V.A."/>
            <person name="Dhillon B."/>
            <person name="Tu Z.J."/>
            <person name="Steffenson B.J."/>
            <person name="Salamov A."/>
            <person name="Sun H."/>
            <person name="Lowry S."/>
            <person name="LaButti K."/>
            <person name="Han J."/>
            <person name="Copeland A."/>
            <person name="Lindquist E."/>
            <person name="Barry K."/>
            <person name="Schmutz J."/>
            <person name="Baker S.E."/>
            <person name="Ciuffetti L.M."/>
            <person name="Grigoriev I.V."/>
            <person name="Zhong S."/>
            <person name="Turgeon B.G."/>
        </authorList>
    </citation>
    <scope>NUCLEOTIDE SEQUENCE [LARGE SCALE GENOMIC DNA]</scope>
    <source>
        <strain evidence="2 3">ATCC 44560</strain>
    </source>
</reference>
<dbReference type="EMBL" id="KI964370">
    <property type="protein sequence ID" value="EUC39508.1"/>
    <property type="molecule type" value="Genomic_DNA"/>
</dbReference>
<keyword evidence="3" id="KW-1185">Reference proteome</keyword>
<sequence>MQHNSSSDSDSEGKGGTRMTWRKLCRSSAAVDLPDLKRYNTRQTWIAARSISLGHTRKMEGRGAKLRNIRLRSLLALPHAMLNDLNERRPATAILASPARAITGQ</sequence>
<dbReference type="KEGG" id="bor:COCMIDRAFT_31318"/>
<accession>W6YPR4</accession>
<dbReference type="HOGENOM" id="CLU_2236112_0_0_1"/>
<gene>
    <name evidence="2" type="ORF">COCMIDRAFT_31318</name>
</gene>
<evidence type="ECO:0000256" key="1">
    <source>
        <dbReference type="SAM" id="MobiDB-lite"/>
    </source>
</evidence>
<dbReference type="RefSeq" id="XP_007693973.1">
    <property type="nucleotide sequence ID" value="XM_007695783.1"/>
</dbReference>
<evidence type="ECO:0000313" key="3">
    <source>
        <dbReference type="Proteomes" id="UP000054032"/>
    </source>
</evidence>
<protein>
    <submittedName>
        <fullName evidence="2">Uncharacterized protein</fullName>
    </submittedName>
</protein>
<feature type="region of interest" description="Disordered" evidence="1">
    <location>
        <begin position="1"/>
        <end position="20"/>
    </location>
</feature>
<evidence type="ECO:0000313" key="2">
    <source>
        <dbReference type="EMBL" id="EUC39508.1"/>
    </source>
</evidence>
<proteinExistence type="predicted"/>
<dbReference type="GeneID" id="19121840"/>
<dbReference type="AlphaFoldDB" id="W6YPR4"/>
<organism evidence="2 3">
    <name type="scientific">Bipolaris oryzae ATCC 44560</name>
    <dbReference type="NCBI Taxonomy" id="930090"/>
    <lineage>
        <taxon>Eukaryota</taxon>
        <taxon>Fungi</taxon>
        <taxon>Dikarya</taxon>
        <taxon>Ascomycota</taxon>
        <taxon>Pezizomycotina</taxon>
        <taxon>Dothideomycetes</taxon>
        <taxon>Pleosporomycetidae</taxon>
        <taxon>Pleosporales</taxon>
        <taxon>Pleosporineae</taxon>
        <taxon>Pleosporaceae</taxon>
        <taxon>Bipolaris</taxon>
    </lineage>
</organism>
<dbReference type="Proteomes" id="UP000054032">
    <property type="component" value="Unassembled WGS sequence"/>
</dbReference>